<evidence type="ECO:0000256" key="5">
    <source>
        <dbReference type="ARBA" id="ARBA00023136"/>
    </source>
</evidence>
<keyword evidence="3 7" id="KW-0812">Transmembrane</keyword>
<proteinExistence type="inferred from homology"/>
<evidence type="ECO:0000313" key="9">
    <source>
        <dbReference type="Proteomes" id="UP000249061"/>
    </source>
</evidence>
<evidence type="ECO:0000256" key="4">
    <source>
        <dbReference type="ARBA" id="ARBA00022989"/>
    </source>
</evidence>
<feature type="transmembrane region" description="Helical" evidence="7">
    <location>
        <begin position="175"/>
        <end position="197"/>
    </location>
</feature>
<evidence type="ECO:0000256" key="7">
    <source>
        <dbReference type="SAM" id="Phobius"/>
    </source>
</evidence>
<keyword evidence="4 7" id="KW-1133">Transmembrane helix</keyword>
<accession>A0A2W5T4H3</accession>
<feature type="transmembrane region" description="Helical" evidence="7">
    <location>
        <begin position="25"/>
        <end position="43"/>
    </location>
</feature>
<feature type="transmembrane region" description="Helical" evidence="7">
    <location>
        <begin position="294"/>
        <end position="311"/>
    </location>
</feature>
<gene>
    <name evidence="8" type="ORF">DI536_30175</name>
</gene>
<dbReference type="PANTHER" id="PTHR21716">
    <property type="entry name" value="TRANSMEMBRANE PROTEIN"/>
    <property type="match status" value="1"/>
</dbReference>
<feature type="transmembrane region" description="Helical" evidence="7">
    <location>
        <begin position="78"/>
        <end position="104"/>
    </location>
</feature>
<comment type="caution">
    <text evidence="8">The sequence shown here is derived from an EMBL/GenBank/DDBJ whole genome shotgun (WGS) entry which is preliminary data.</text>
</comment>
<feature type="transmembrane region" description="Helical" evidence="7">
    <location>
        <begin position="260"/>
        <end position="282"/>
    </location>
</feature>
<sequence>MEARAFFFLSRGDVSTSGAVTPNRFYGRVFGLVTAAVLAWMLALILKPFASPLLWAFLLAFMLQPLNRKLLSKGRSPGLAAGLLTALTFLVVAGPISLFALVFVRQATDLLARFQAEAHDKKLPALELFLQFAPVKALLDKVGEFASLTEQEIIAAAENAAQNVLQEVASVGGSVLLGTFNVIANFGLAMFLLFFFLRDGKGMLERGVRLIPMAPARKEELGQTLGGVTRAVVLGTMVTAVVQGTLVGVGFAIAGLPSPLVFGALGAVASLIPIVGTALVWLPAAISLFAQGQTGWAIFLIAWSAVLVGGSDNVVRPLIISGRSNASTLLVFVGLLGGVGVFGFAGIFMGPLILTLVATLLQYADQELTRASFVGPPHVSLPPPPMAKSEPETVPNLTETKGAPVSSEPKPETKVDK</sequence>
<evidence type="ECO:0000313" key="8">
    <source>
        <dbReference type="EMBL" id="PZR06345.1"/>
    </source>
</evidence>
<dbReference type="Proteomes" id="UP000249061">
    <property type="component" value="Unassembled WGS sequence"/>
</dbReference>
<evidence type="ECO:0000256" key="1">
    <source>
        <dbReference type="ARBA" id="ARBA00004141"/>
    </source>
</evidence>
<dbReference type="Pfam" id="PF01594">
    <property type="entry name" value="AI-2E_transport"/>
    <property type="match status" value="1"/>
</dbReference>
<keyword evidence="5 7" id="KW-0472">Membrane</keyword>
<feature type="region of interest" description="Disordered" evidence="6">
    <location>
        <begin position="375"/>
        <end position="417"/>
    </location>
</feature>
<name>A0A2W5T4H3_9BACT</name>
<evidence type="ECO:0000256" key="2">
    <source>
        <dbReference type="ARBA" id="ARBA00009773"/>
    </source>
</evidence>
<protein>
    <submittedName>
        <fullName evidence="8">AI-2E family transporter</fullName>
    </submittedName>
</protein>
<feature type="transmembrane region" description="Helical" evidence="7">
    <location>
        <begin position="231"/>
        <end position="254"/>
    </location>
</feature>
<comment type="similarity">
    <text evidence="2">Belongs to the autoinducer-2 exporter (AI-2E) (TC 2.A.86) family.</text>
</comment>
<comment type="subcellular location">
    <subcellularLocation>
        <location evidence="1">Membrane</location>
        <topology evidence="1">Multi-pass membrane protein</topology>
    </subcellularLocation>
</comment>
<dbReference type="GO" id="GO:0016020">
    <property type="term" value="C:membrane"/>
    <property type="evidence" value="ECO:0007669"/>
    <property type="project" value="UniProtKB-SubCell"/>
</dbReference>
<dbReference type="EMBL" id="QFQP01000038">
    <property type="protein sequence ID" value="PZR06345.1"/>
    <property type="molecule type" value="Genomic_DNA"/>
</dbReference>
<reference evidence="8 9" key="1">
    <citation type="submission" date="2017-08" db="EMBL/GenBank/DDBJ databases">
        <title>Infants hospitalized years apart are colonized by the same room-sourced microbial strains.</title>
        <authorList>
            <person name="Brooks B."/>
            <person name="Olm M.R."/>
            <person name="Firek B.A."/>
            <person name="Baker R."/>
            <person name="Thomas B.C."/>
            <person name="Morowitz M.J."/>
            <person name="Banfield J.F."/>
        </authorList>
    </citation>
    <scope>NUCLEOTIDE SEQUENCE [LARGE SCALE GENOMIC DNA]</scope>
    <source>
        <strain evidence="8">S2_003_000_R2_14</strain>
    </source>
</reference>
<evidence type="ECO:0000256" key="3">
    <source>
        <dbReference type="ARBA" id="ARBA00022692"/>
    </source>
</evidence>
<evidence type="ECO:0000256" key="6">
    <source>
        <dbReference type="SAM" id="MobiDB-lite"/>
    </source>
</evidence>
<feature type="transmembrane region" description="Helical" evidence="7">
    <location>
        <begin position="331"/>
        <end position="361"/>
    </location>
</feature>
<dbReference type="InterPro" id="IPR002549">
    <property type="entry name" value="AI-2E-like"/>
</dbReference>
<organism evidence="8 9">
    <name type="scientific">Archangium gephyra</name>
    <dbReference type="NCBI Taxonomy" id="48"/>
    <lineage>
        <taxon>Bacteria</taxon>
        <taxon>Pseudomonadati</taxon>
        <taxon>Myxococcota</taxon>
        <taxon>Myxococcia</taxon>
        <taxon>Myxococcales</taxon>
        <taxon>Cystobacterineae</taxon>
        <taxon>Archangiaceae</taxon>
        <taxon>Archangium</taxon>
    </lineage>
</organism>
<dbReference type="AlphaFoldDB" id="A0A2W5T4H3"/>
<dbReference type="PANTHER" id="PTHR21716:SF4">
    <property type="entry name" value="TRANSMEMBRANE PROTEIN 245"/>
    <property type="match status" value="1"/>
</dbReference>